<sequence length="362" mass="40780">MLARGINAGRLILKNAGFCERSPLNRGFSDSAKNGPSTSSSGLGPTIRSTPASNAKAAQAEAAAAQAKAHAQGEIPGDGRVTSALSAAGNALFFAALGGTAYFGYYTLRYTTPEMEQLIKERKQPENDFPGRSLWIPLMSWYAENRRSIEEQVKKYSDPPSEHLLPDLPPHARHVRTLVLDLDDTLIHSDWTRGRGWRTFKRPGAEDFLRQMAQYYELVVYTDQLPTYADPILDRLDPQRFIQYRLYRDSTQYINGKHVRNLNYLNRDLDKVLLITANEDAYSLQADNAVKLKPWKLEPEDTALLDLLPLLEQVFRTNVPDVRAVVRSFEGQDIPSAFRERMRALAAKQQSQKPGLFSGLRR</sequence>
<organism evidence="4 5">
    <name type="scientific">Coccomyxa subellipsoidea</name>
    <dbReference type="NCBI Taxonomy" id="248742"/>
    <lineage>
        <taxon>Eukaryota</taxon>
        <taxon>Viridiplantae</taxon>
        <taxon>Chlorophyta</taxon>
        <taxon>core chlorophytes</taxon>
        <taxon>Trebouxiophyceae</taxon>
        <taxon>Trebouxiophyceae incertae sedis</taxon>
        <taxon>Coccomyxaceae</taxon>
        <taxon>Coccomyxa</taxon>
    </lineage>
</organism>
<protein>
    <recommendedName>
        <fullName evidence="1">Mitochondrial import inner membrane translocase subunit TIM50</fullName>
    </recommendedName>
</protein>
<dbReference type="Pfam" id="PF03031">
    <property type="entry name" value="NIF"/>
    <property type="match status" value="1"/>
</dbReference>
<feature type="domain" description="FCP1 homology" evidence="3">
    <location>
        <begin position="171"/>
        <end position="314"/>
    </location>
</feature>
<gene>
    <name evidence="4" type="ORF">WJX75_002706</name>
</gene>
<keyword evidence="1" id="KW-0653">Protein transport</keyword>
<comment type="subcellular location">
    <subcellularLocation>
        <location evidence="1">Mitochondrion inner membrane</location>
        <topology evidence="1">Single-pass membrane protein</topology>
    </subcellularLocation>
</comment>
<feature type="region of interest" description="Disordered" evidence="2">
    <location>
        <begin position="25"/>
        <end position="56"/>
    </location>
</feature>
<dbReference type="InterPro" id="IPR036412">
    <property type="entry name" value="HAD-like_sf"/>
</dbReference>
<dbReference type="InterPro" id="IPR023214">
    <property type="entry name" value="HAD_sf"/>
</dbReference>
<keyword evidence="5" id="KW-1185">Reference proteome</keyword>
<name>A0ABR2YJ70_9CHLO</name>
<reference evidence="4 5" key="1">
    <citation type="journal article" date="2024" name="Nat. Commun.">
        <title>Phylogenomics reveals the evolutionary origins of lichenization in chlorophyte algae.</title>
        <authorList>
            <person name="Puginier C."/>
            <person name="Libourel C."/>
            <person name="Otte J."/>
            <person name="Skaloud P."/>
            <person name="Haon M."/>
            <person name="Grisel S."/>
            <person name="Petersen M."/>
            <person name="Berrin J.G."/>
            <person name="Delaux P.M."/>
            <person name="Dal Grande F."/>
            <person name="Keller J."/>
        </authorList>
    </citation>
    <scope>NUCLEOTIDE SEQUENCE [LARGE SCALE GENOMIC DNA]</scope>
    <source>
        <strain evidence="4 5">SAG 216-7</strain>
    </source>
</reference>
<dbReference type="SUPFAM" id="SSF56784">
    <property type="entry name" value="HAD-like"/>
    <property type="match status" value="1"/>
</dbReference>
<dbReference type="InterPro" id="IPR050365">
    <property type="entry name" value="TIM50"/>
</dbReference>
<evidence type="ECO:0000256" key="2">
    <source>
        <dbReference type="SAM" id="MobiDB-lite"/>
    </source>
</evidence>
<dbReference type="Gene3D" id="3.40.50.1000">
    <property type="entry name" value="HAD superfamily/HAD-like"/>
    <property type="match status" value="1"/>
</dbReference>
<keyword evidence="1" id="KW-0496">Mitochondrion</keyword>
<accession>A0ABR2YJ70</accession>
<keyword evidence="1" id="KW-0809">Transit peptide</keyword>
<dbReference type="PANTHER" id="PTHR12210">
    <property type="entry name" value="DULLARD PROTEIN PHOSPHATASE"/>
    <property type="match status" value="1"/>
</dbReference>
<feature type="compositionally biased region" description="Low complexity" evidence="2">
    <location>
        <begin position="35"/>
        <end position="46"/>
    </location>
</feature>
<comment type="caution">
    <text evidence="4">The sequence shown here is derived from an EMBL/GenBank/DDBJ whole genome shotgun (WGS) entry which is preliminary data.</text>
</comment>
<dbReference type="Proteomes" id="UP001491310">
    <property type="component" value="Unassembled WGS sequence"/>
</dbReference>
<keyword evidence="1" id="KW-0811">Translocation</keyword>
<dbReference type="SMART" id="SM00577">
    <property type="entry name" value="CPDc"/>
    <property type="match status" value="1"/>
</dbReference>
<comment type="similarity">
    <text evidence="1">Belongs to the TIM50 family.</text>
</comment>
<keyword evidence="1" id="KW-0813">Transport</keyword>
<dbReference type="CDD" id="cd07521">
    <property type="entry name" value="HAD_FCP1-like"/>
    <property type="match status" value="1"/>
</dbReference>
<evidence type="ECO:0000259" key="3">
    <source>
        <dbReference type="PROSITE" id="PS50969"/>
    </source>
</evidence>
<comment type="function">
    <text evidence="1">Essential component of the TIM23 complex, a complex that mediates the translocation of transit peptide-containing proteins across the mitochondrial inner membrane.</text>
</comment>
<comment type="subunit">
    <text evidence="1">Component of the TIM23 complex.</text>
</comment>
<dbReference type="PROSITE" id="PS50969">
    <property type="entry name" value="FCP1"/>
    <property type="match status" value="1"/>
</dbReference>
<evidence type="ECO:0000313" key="5">
    <source>
        <dbReference type="Proteomes" id="UP001491310"/>
    </source>
</evidence>
<evidence type="ECO:0000256" key="1">
    <source>
        <dbReference type="RuleBase" id="RU365079"/>
    </source>
</evidence>
<evidence type="ECO:0000313" key="4">
    <source>
        <dbReference type="EMBL" id="KAK9906486.1"/>
    </source>
</evidence>
<dbReference type="InterPro" id="IPR004274">
    <property type="entry name" value="FCP1_dom"/>
</dbReference>
<proteinExistence type="inferred from homology"/>
<dbReference type="EMBL" id="JALJOT010000010">
    <property type="protein sequence ID" value="KAK9906486.1"/>
    <property type="molecule type" value="Genomic_DNA"/>
</dbReference>